<dbReference type="InterPro" id="IPR003425">
    <property type="entry name" value="CCB3/YggT"/>
</dbReference>
<evidence type="ECO:0000256" key="2">
    <source>
        <dbReference type="SAM" id="Phobius"/>
    </source>
</evidence>
<keyword evidence="2" id="KW-1133">Transmembrane helix</keyword>
<evidence type="ECO:0000313" key="6">
    <source>
        <dbReference type="Proteomes" id="UP001154259"/>
    </source>
</evidence>
<proteinExistence type="inferred from homology"/>
<comment type="similarity">
    <text evidence="1">Belongs to the YggT family.</text>
</comment>
<dbReference type="Proteomes" id="UP001154259">
    <property type="component" value="Unassembled WGS sequence"/>
</dbReference>
<dbReference type="Pfam" id="PF02325">
    <property type="entry name" value="CCB3_YggT"/>
    <property type="match status" value="1"/>
</dbReference>
<reference evidence="3" key="1">
    <citation type="submission" date="2022-10" db="EMBL/GenBank/DDBJ databases">
        <authorList>
            <person name="Botero Cardona J."/>
        </authorList>
    </citation>
    <scope>NUCLEOTIDE SEQUENCE</scope>
    <source>
        <strain evidence="3">LMG 31819</strain>
        <strain evidence="4">R-53529</strain>
    </source>
</reference>
<dbReference type="PANTHER" id="PTHR33219:SF14">
    <property type="entry name" value="PROTEIN COFACTOR ASSEMBLY OF COMPLEX C SUBUNIT B CCB3, CHLOROPLASTIC-RELATED"/>
    <property type="match status" value="1"/>
</dbReference>
<dbReference type="PANTHER" id="PTHR33219">
    <property type="entry name" value="YLMG HOMOLOG PROTEIN 2, CHLOROPLASTIC"/>
    <property type="match status" value="1"/>
</dbReference>
<dbReference type="AlphaFoldDB" id="A0A9W4TM05"/>
<comment type="caution">
    <text evidence="3">The sequence shown here is derived from an EMBL/GenBank/DDBJ whole genome shotgun (WGS) entry which is preliminary data.</text>
</comment>
<gene>
    <name evidence="4" type="ORF">R53529_LOCUS1405</name>
    <name evidence="3" type="ORF">R53530_LOCUS1029</name>
</gene>
<keyword evidence="6" id="KW-1185">Reference proteome</keyword>
<evidence type="ECO:0000256" key="1">
    <source>
        <dbReference type="ARBA" id="ARBA00010894"/>
    </source>
</evidence>
<dbReference type="EMBL" id="CAMXCM010000002">
    <property type="protein sequence ID" value="CAI3937493.1"/>
    <property type="molecule type" value="Genomic_DNA"/>
</dbReference>
<protein>
    <submittedName>
        <fullName evidence="3">YggT family (Ycf19)</fullName>
    </submittedName>
</protein>
<evidence type="ECO:0000313" key="5">
    <source>
        <dbReference type="Proteomes" id="UP001154255"/>
    </source>
</evidence>
<evidence type="ECO:0000313" key="4">
    <source>
        <dbReference type="EMBL" id="CAI3945933.1"/>
    </source>
</evidence>
<name>A0A9W4TM05_9PROT</name>
<feature type="transmembrane region" description="Helical" evidence="2">
    <location>
        <begin position="71"/>
        <end position="92"/>
    </location>
</feature>
<organism evidence="3 5">
    <name type="scientific">Commensalibacter communis</name>
    <dbReference type="NCBI Taxonomy" id="2972786"/>
    <lineage>
        <taxon>Bacteria</taxon>
        <taxon>Pseudomonadati</taxon>
        <taxon>Pseudomonadota</taxon>
        <taxon>Alphaproteobacteria</taxon>
        <taxon>Acetobacterales</taxon>
        <taxon>Acetobacteraceae</taxon>
    </lineage>
</organism>
<sequence>MFELYNLLNILLNGYMLILLAYCIFSFLFSFGVVNPNSNIIRGIYMFLSQMCDPVLNAIRQILPSLGAIDISPVVVFLAIDFIIRPLLRYMLLGY</sequence>
<dbReference type="Proteomes" id="UP001154255">
    <property type="component" value="Unassembled WGS sequence"/>
</dbReference>
<keyword evidence="2" id="KW-0472">Membrane</keyword>
<accession>A0A9W4TM05</accession>
<evidence type="ECO:0000313" key="3">
    <source>
        <dbReference type="EMBL" id="CAI3937493.1"/>
    </source>
</evidence>
<feature type="transmembrane region" description="Helical" evidence="2">
    <location>
        <begin position="12"/>
        <end position="34"/>
    </location>
</feature>
<keyword evidence="2" id="KW-0812">Transmembrane</keyword>
<dbReference type="RefSeq" id="WP_271789832.1">
    <property type="nucleotide sequence ID" value="NZ_CAMXCJ010000003.1"/>
</dbReference>
<dbReference type="EMBL" id="CAMXCS010000002">
    <property type="protein sequence ID" value="CAI3945933.1"/>
    <property type="molecule type" value="Genomic_DNA"/>
</dbReference>
<dbReference type="GO" id="GO:0016020">
    <property type="term" value="C:membrane"/>
    <property type="evidence" value="ECO:0007669"/>
    <property type="project" value="InterPro"/>
</dbReference>